<keyword evidence="2" id="KW-1185">Reference proteome</keyword>
<dbReference type="GeneID" id="101851709"/>
<gene>
    <name evidence="3" type="primary">LOC101851709</name>
</gene>
<organism evidence="2 3">
    <name type="scientific">Aplysia californica</name>
    <name type="common">California sea hare</name>
    <dbReference type="NCBI Taxonomy" id="6500"/>
    <lineage>
        <taxon>Eukaryota</taxon>
        <taxon>Metazoa</taxon>
        <taxon>Spiralia</taxon>
        <taxon>Lophotrochozoa</taxon>
        <taxon>Mollusca</taxon>
        <taxon>Gastropoda</taxon>
        <taxon>Heterobranchia</taxon>
        <taxon>Euthyneura</taxon>
        <taxon>Tectipleura</taxon>
        <taxon>Aplysiida</taxon>
        <taxon>Aplysioidea</taxon>
        <taxon>Aplysiidae</taxon>
        <taxon>Aplysia</taxon>
    </lineage>
</organism>
<dbReference type="Proteomes" id="UP000694888">
    <property type="component" value="Unplaced"/>
</dbReference>
<evidence type="ECO:0000313" key="3">
    <source>
        <dbReference type="RefSeq" id="XP_005092076.1"/>
    </source>
</evidence>
<protein>
    <submittedName>
        <fullName evidence="3">Uncharacterized protein LOC101851709</fullName>
    </submittedName>
</protein>
<feature type="signal peptide" evidence="1">
    <location>
        <begin position="1"/>
        <end position="20"/>
    </location>
</feature>
<evidence type="ECO:0000313" key="2">
    <source>
        <dbReference type="Proteomes" id="UP000694888"/>
    </source>
</evidence>
<name>A0ABM0JES7_APLCA</name>
<feature type="chain" id="PRO_5047515653" evidence="1">
    <location>
        <begin position="21"/>
        <end position="111"/>
    </location>
</feature>
<evidence type="ECO:0000256" key="1">
    <source>
        <dbReference type="SAM" id="SignalP"/>
    </source>
</evidence>
<sequence length="111" mass="12932">MRHLVFLSLVLLVVQPLASAKKQPLFCTSECDRFRGKCLLMAKINCNGLKKHLKCIDTCTDLSKKCHTTCEDKEFTVEAKCWRKCHRKRCKSEKACQIEVFHKYMPSIPWP</sequence>
<keyword evidence="1" id="KW-0732">Signal</keyword>
<accession>A0ABM0JES7</accession>
<proteinExistence type="predicted"/>
<reference evidence="3" key="1">
    <citation type="submission" date="2025-08" db="UniProtKB">
        <authorList>
            <consortium name="RefSeq"/>
        </authorList>
    </citation>
    <scope>IDENTIFICATION</scope>
</reference>
<dbReference type="RefSeq" id="XP_005092076.1">
    <property type="nucleotide sequence ID" value="XM_005092019.3"/>
</dbReference>